<evidence type="ECO:0000256" key="1">
    <source>
        <dbReference type="SAM" id="MobiDB-lite"/>
    </source>
</evidence>
<sequence length="267" mass="29275">MDVIIEGQIGTGNQDEKMSDLVSTMVELKNCATPVLRINDQNSDLSGRILFSQGGFILGAKLGMTGESGYEAVRKLLAIEVGNYAILDPARKPTTELNQALWLSADRVQAALPHLPQFPDSLIDKPDSDGNQTAYPRSKTGQIDLAGQIAAMTSPKSDSEIEALMKGRSGPEQRQTTAASSASRRYNQSNWRLIKFVLQMGLGLGLCYLMMTNSSAMWEGTVKICKSFGFDVENNALFSGFQSSMENWGKQKAQELKQKKNARKNNK</sequence>
<feature type="compositionally biased region" description="Polar residues" evidence="1">
    <location>
        <begin position="129"/>
        <end position="138"/>
    </location>
</feature>
<evidence type="ECO:0000313" key="2">
    <source>
        <dbReference type="EMBL" id="MBN8662891.1"/>
    </source>
</evidence>
<proteinExistence type="predicted"/>
<accession>A0A8J7PG05</accession>
<dbReference type="AlphaFoldDB" id="A0A8J7PG05"/>
<comment type="caution">
    <text evidence="2">The sequence shown here is derived from an EMBL/GenBank/DDBJ whole genome shotgun (WGS) entry which is preliminary data.</text>
</comment>
<dbReference type="EMBL" id="JAFLCK010000063">
    <property type="protein sequence ID" value="MBN8662891.1"/>
    <property type="molecule type" value="Genomic_DNA"/>
</dbReference>
<gene>
    <name evidence="2" type="ORF">J0M35_21165</name>
</gene>
<organism evidence="2 3">
    <name type="scientific">Candidatus Obscuribacter phosphatis</name>
    <dbReference type="NCBI Taxonomy" id="1906157"/>
    <lineage>
        <taxon>Bacteria</taxon>
        <taxon>Bacillati</taxon>
        <taxon>Candidatus Melainabacteria</taxon>
        <taxon>Candidatus Obscuribacterales</taxon>
        <taxon>Candidatus Obscuribacteraceae</taxon>
        <taxon>Candidatus Obscuribacter</taxon>
    </lineage>
</organism>
<evidence type="ECO:0000313" key="3">
    <source>
        <dbReference type="Proteomes" id="UP000664277"/>
    </source>
</evidence>
<reference evidence="2" key="1">
    <citation type="submission" date="2021-02" db="EMBL/GenBank/DDBJ databases">
        <title>Genome-Resolved Metagenomics of a Microbial Community Performing Photosynthetic Biological Nutrient Removal.</title>
        <authorList>
            <person name="Mcdaniel E.A."/>
        </authorList>
    </citation>
    <scope>NUCLEOTIDE SEQUENCE</scope>
    <source>
        <strain evidence="2">UWPOB_OBS1</strain>
    </source>
</reference>
<protein>
    <submittedName>
        <fullName evidence="2">Uncharacterized protein</fullName>
    </submittedName>
</protein>
<dbReference type="Proteomes" id="UP000664277">
    <property type="component" value="Unassembled WGS sequence"/>
</dbReference>
<feature type="region of interest" description="Disordered" evidence="1">
    <location>
        <begin position="119"/>
        <end position="138"/>
    </location>
</feature>
<name>A0A8J7PG05_9BACT</name>